<keyword evidence="1" id="KW-0732">Signal</keyword>
<organism evidence="2 3">
    <name type="scientific">Zymoseptoria tritici ST99CH_1A5</name>
    <dbReference type="NCBI Taxonomy" id="1276529"/>
    <lineage>
        <taxon>Eukaryota</taxon>
        <taxon>Fungi</taxon>
        <taxon>Dikarya</taxon>
        <taxon>Ascomycota</taxon>
        <taxon>Pezizomycotina</taxon>
        <taxon>Dothideomycetes</taxon>
        <taxon>Dothideomycetidae</taxon>
        <taxon>Mycosphaerellales</taxon>
        <taxon>Mycosphaerellaceae</taxon>
        <taxon>Zymoseptoria</taxon>
    </lineage>
</organism>
<proteinExistence type="predicted"/>
<evidence type="ECO:0000256" key="1">
    <source>
        <dbReference type="SAM" id="SignalP"/>
    </source>
</evidence>
<protein>
    <recommendedName>
        <fullName evidence="4">Secreted protein</fullName>
    </recommendedName>
</protein>
<evidence type="ECO:0000313" key="3">
    <source>
        <dbReference type="Proteomes" id="UP000215453"/>
    </source>
</evidence>
<feature type="chain" id="PRO_5012260994" description="Secreted protein" evidence="1">
    <location>
        <begin position="18"/>
        <end position="171"/>
    </location>
</feature>
<gene>
    <name evidence="2" type="ORF">ZT1A5_G8501</name>
</gene>
<dbReference type="AlphaFoldDB" id="A0A1Y6LRP2"/>
<accession>A0A1Y6LRP2</accession>
<evidence type="ECO:0008006" key="4">
    <source>
        <dbReference type="Google" id="ProtNLM"/>
    </source>
</evidence>
<name>A0A1Y6LRP2_ZYMTR</name>
<evidence type="ECO:0000313" key="2">
    <source>
        <dbReference type="EMBL" id="SMY27057.1"/>
    </source>
</evidence>
<dbReference type="EMBL" id="LT882683">
    <property type="protein sequence ID" value="SMY27057.1"/>
    <property type="molecule type" value="Genomic_DNA"/>
</dbReference>
<reference evidence="2 3" key="1">
    <citation type="submission" date="2016-10" db="EMBL/GenBank/DDBJ databases">
        <authorList>
            <person name="Varghese N."/>
        </authorList>
    </citation>
    <scope>NUCLEOTIDE SEQUENCE [LARGE SCALE GENOMIC DNA]</scope>
</reference>
<dbReference type="Proteomes" id="UP000215453">
    <property type="component" value="Chromosome 8"/>
</dbReference>
<sequence length="171" mass="18704">MLRQLFIIASLWLGAYGDDNCMIAEAIATTAPAAVSTTTDNHAASGTTATATIMAERTPGDVAATMSAIATRELSTTRAITTVLVMRHLRSCLHFPDPRLDVRVLRPWNHWTFRACDTRARRYRDPGIQEMERQNEGVENGLKWNGSRSSMNGGEGWPLGPGCDDCTVTHA</sequence>
<feature type="signal peptide" evidence="1">
    <location>
        <begin position="1"/>
        <end position="17"/>
    </location>
</feature>